<reference evidence="2 3" key="1">
    <citation type="submission" date="2016-09" db="EMBL/GenBank/DDBJ databases">
        <title>Aspergillus awamori IFM 58123T.</title>
        <authorList>
            <person name="Kusuya Y."/>
            <person name="Shimizu M."/>
            <person name="Takahashi H."/>
            <person name="Yaguchi T."/>
        </authorList>
    </citation>
    <scope>NUCLEOTIDE SEQUENCE [LARGE SCALE GENOMIC DNA]</scope>
    <source>
        <strain evidence="2 3">IFM 58123</strain>
    </source>
</reference>
<proteinExistence type="predicted"/>
<dbReference type="PANTHER" id="PTHR24148:SF64">
    <property type="entry name" value="HETEROKARYON INCOMPATIBILITY DOMAIN-CONTAINING PROTEIN"/>
    <property type="match status" value="1"/>
</dbReference>
<gene>
    <name evidence="2" type="ORF">AAWM_03663</name>
</gene>
<accession>A0A401KNA9</accession>
<organism evidence="2 3">
    <name type="scientific">Aspergillus awamori</name>
    <name type="common">Black koji mold</name>
    <dbReference type="NCBI Taxonomy" id="105351"/>
    <lineage>
        <taxon>Eukaryota</taxon>
        <taxon>Fungi</taxon>
        <taxon>Dikarya</taxon>
        <taxon>Ascomycota</taxon>
        <taxon>Pezizomycotina</taxon>
        <taxon>Eurotiomycetes</taxon>
        <taxon>Eurotiomycetidae</taxon>
        <taxon>Eurotiales</taxon>
        <taxon>Aspergillaceae</taxon>
        <taxon>Aspergillus</taxon>
    </lineage>
</organism>
<dbReference type="STRING" id="105351.A0A401KNA9"/>
<dbReference type="InterPro" id="IPR010730">
    <property type="entry name" value="HET"/>
</dbReference>
<dbReference type="AlphaFoldDB" id="A0A401KNA9"/>
<evidence type="ECO:0000313" key="3">
    <source>
        <dbReference type="Proteomes" id="UP000286921"/>
    </source>
</evidence>
<dbReference type="InterPro" id="IPR052895">
    <property type="entry name" value="HetReg/Transcr_Mod"/>
</dbReference>
<comment type="caution">
    <text evidence="2">The sequence shown here is derived from an EMBL/GenBank/DDBJ whole genome shotgun (WGS) entry which is preliminary data.</text>
</comment>
<evidence type="ECO:0000259" key="1">
    <source>
        <dbReference type="Pfam" id="PF06985"/>
    </source>
</evidence>
<sequence length="614" mass="71350">MSFPYDTLDPNRQQIRLLSIHPSKSTSNAIHCSLHTVSLNDSPKFEALSYVWGTDDATEHIFLDGIEFCVKPNVAKALYQLRRTFRHRDIWVDAICINQCDIEEKNTQVPLMATLYTTADRVVVMLGDATPEIELAVAWTERYVENRFTKGALYWWRLDVARIFSDKARVNRVHAACDALHGMIQIMTRPYWFRMWTYQEYLLPKRQPLTVCGNLKFNTSTMLADPAKYSILKRIDRSIWRDNYIPADEVASLKRLWHAVRDEFIEVCNYDEVSSVRQNRMFENREAPGHHFRRTYHRKCQNPRDRIYALYGVIPDLQKAFPPDYNKSFEQMALETTIWMIDQEGPMIFTLLPFAAANAWNTQLPSWVPDYRPGSAQFISSYRGLGRISDMARRTREMESTVSDNGSEHMRTKVSDNGSILHLPAQRFGKCQAVLQFSMDPRMIASQLIRVIEMIKERWSDIDDKIQMHNQFAIIWLVFDNNSQFRNVAMWYDRLSKIAELGPSVTEEEMWESEGSTKPLIEHLRTFGGHRLFLANNNNLYLFGISPGAVEDEDIFIIPHLLNRPLILRIDDTLDSKGDKPYYKVVGQAIASITDERPVLEVLTQLPVEEFLVI</sequence>
<name>A0A401KNA9_ASPAW</name>
<dbReference type="EMBL" id="BDHI01000007">
    <property type="protein sequence ID" value="GCB20778.1"/>
    <property type="molecule type" value="Genomic_DNA"/>
</dbReference>
<feature type="domain" description="Heterokaryon incompatibility" evidence="1">
    <location>
        <begin position="45"/>
        <end position="200"/>
    </location>
</feature>
<dbReference type="PANTHER" id="PTHR24148">
    <property type="entry name" value="ANKYRIN REPEAT DOMAIN-CONTAINING PROTEIN 39 HOMOLOG-RELATED"/>
    <property type="match status" value="1"/>
</dbReference>
<dbReference type="Pfam" id="PF06985">
    <property type="entry name" value="HET"/>
    <property type="match status" value="1"/>
</dbReference>
<protein>
    <submittedName>
        <fullName evidence="2">Heterokaryon incompatibility protein 6, OR allele</fullName>
    </submittedName>
</protein>
<dbReference type="Proteomes" id="UP000286921">
    <property type="component" value="Unassembled WGS sequence"/>
</dbReference>
<evidence type="ECO:0000313" key="2">
    <source>
        <dbReference type="EMBL" id="GCB20778.1"/>
    </source>
</evidence>
<keyword evidence="3" id="KW-1185">Reference proteome</keyword>